<name>A0A918F1U7_9DEIO</name>
<evidence type="ECO:0008006" key="3">
    <source>
        <dbReference type="Google" id="ProtNLM"/>
    </source>
</evidence>
<gene>
    <name evidence="1" type="ORF">GCM10008957_01540</name>
</gene>
<dbReference type="AlphaFoldDB" id="A0A918F1U7"/>
<dbReference type="InterPro" id="IPR008792">
    <property type="entry name" value="PQQD"/>
</dbReference>
<organism evidence="1 2">
    <name type="scientific">Deinococcus ruber</name>
    <dbReference type="NCBI Taxonomy" id="1848197"/>
    <lineage>
        <taxon>Bacteria</taxon>
        <taxon>Thermotogati</taxon>
        <taxon>Deinococcota</taxon>
        <taxon>Deinococci</taxon>
        <taxon>Deinococcales</taxon>
        <taxon>Deinococcaceae</taxon>
        <taxon>Deinococcus</taxon>
    </lineage>
</organism>
<sequence length="82" mass="8498">MWTPNPQALVTDLGNELVVLHAESGEMFSLNASGRAAWLALPTQLEGVVAALVAQGAPPEAAHTDALAWLSEMEAEGLVSSS</sequence>
<reference evidence="1" key="1">
    <citation type="journal article" date="2014" name="Int. J. Syst. Evol. Microbiol.">
        <title>Complete genome sequence of Corynebacterium casei LMG S-19264T (=DSM 44701T), isolated from a smear-ripened cheese.</title>
        <authorList>
            <consortium name="US DOE Joint Genome Institute (JGI-PGF)"/>
            <person name="Walter F."/>
            <person name="Albersmeier A."/>
            <person name="Kalinowski J."/>
            <person name="Ruckert C."/>
        </authorList>
    </citation>
    <scope>NUCLEOTIDE SEQUENCE</scope>
    <source>
        <strain evidence="1">JCM 31311</strain>
    </source>
</reference>
<keyword evidence="2" id="KW-1185">Reference proteome</keyword>
<accession>A0A918F1U7</accession>
<evidence type="ECO:0000313" key="2">
    <source>
        <dbReference type="Proteomes" id="UP000603865"/>
    </source>
</evidence>
<dbReference type="Proteomes" id="UP000603865">
    <property type="component" value="Unassembled WGS sequence"/>
</dbReference>
<proteinExistence type="predicted"/>
<evidence type="ECO:0000313" key="1">
    <source>
        <dbReference type="EMBL" id="GGQ93242.1"/>
    </source>
</evidence>
<dbReference type="EMBL" id="BMQL01000001">
    <property type="protein sequence ID" value="GGQ93242.1"/>
    <property type="molecule type" value="Genomic_DNA"/>
</dbReference>
<dbReference type="Pfam" id="PF05402">
    <property type="entry name" value="PqqD"/>
    <property type="match status" value="1"/>
</dbReference>
<reference evidence="1" key="2">
    <citation type="submission" date="2020-09" db="EMBL/GenBank/DDBJ databases">
        <authorList>
            <person name="Sun Q."/>
            <person name="Ohkuma M."/>
        </authorList>
    </citation>
    <scope>NUCLEOTIDE SEQUENCE</scope>
    <source>
        <strain evidence="1">JCM 31311</strain>
    </source>
</reference>
<dbReference type="RefSeq" id="WP_189087573.1">
    <property type="nucleotide sequence ID" value="NZ_BMQL01000001.1"/>
</dbReference>
<comment type="caution">
    <text evidence="1">The sequence shown here is derived from an EMBL/GenBank/DDBJ whole genome shotgun (WGS) entry which is preliminary data.</text>
</comment>
<protein>
    <recommendedName>
        <fullName evidence="3">PqqD family protein</fullName>
    </recommendedName>
</protein>